<dbReference type="STRING" id="35608.A0A2U1MVP3"/>
<evidence type="ECO:0000313" key="2">
    <source>
        <dbReference type="Proteomes" id="UP000245207"/>
    </source>
</evidence>
<evidence type="ECO:0000313" key="1">
    <source>
        <dbReference type="EMBL" id="PWA65338.1"/>
    </source>
</evidence>
<dbReference type="AlphaFoldDB" id="A0A2U1MVP3"/>
<accession>A0A2U1MVP3</accession>
<sequence length="158" mass="17724">MGSALLIKAMWTHCHVTNAKSQLPGVKADYDIAFSVVMIMIQVLLSYCHKHAEPKDAVILQVASSGHEGSVSLETYQEEKQDEFSAIDFVTEEIIKPATKHYIDFPTELQSWIRSLLIRSQKAIHGVYEEGIGEICKIIQDNRGHVYMDGTNMNAQVC</sequence>
<gene>
    <name evidence="1" type="ORF">CTI12_AA302800</name>
</gene>
<name>A0A2U1MVP3_ARTAN</name>
<dbReference type="Proteomes" id="UP000245207">
    <property type="component" value="Unassembled WGS sequence"/>
</dbReference>
<organism evidence="1 2">
    <name type="scientific">Artemisia annua</name>
    <name type="common">Sweet wormwood</name>
    <dbReference type="NCBI Taxonomy" id="35608"/>
    <lineage>
        <taxon>Eukaryota</taxon>
        <taxon>Viridiplantae</taxon>
        <taxon>Streptophyta</taxon>
        <taxon>Embryophyta</taxon>
        <taxon>Tracheophyta</taxon>
        <taxon>Spermatophyta</taxon>
        <taxon>Magnoliopsida</taxon>
        <taxon>eudicotyledons</taxon>
        <taxon>Gunneridae</taxon>
        <taxon>Pentapetalae</taxon>
        <taxon>asterids</taxon>
        <taxon>campanulids</taxon>
        <taxon>Asterales</taxon>
        <taxon>Asteraceae</taxon>
        <taxon>Asteroideae</taxon>
        <taxon>Anthemideae</taxon>
        <taxon>Artemisiinae</taxon>
        <taxon>Artemisia</taxon>
    </lineage>
</organism>
<proteinExistence type="predicted"/>
<protein>
    <submittedName>
        <fullName evidence="1">Uncharacterized protein</fullName>
    </submittedName>
</protein>
<keyword evidence="2" id="KW-1185">Reference proteome</keyword>
<reference evidence="1 2" key="1">
    <citation type="journal article" date="2018" name="Mol. Plant">
        <title>The genome of Artemisia annua provides insight into the evolution of Asteraceae family and artemisinin biosynthesis.</title>
        <authorList>
            <person name="Shen Q."/>
            <person name="Zhang L."/>
            <person name="Liao Z."/>
            <person name="Wang S."/>
            <person name="Yan T."/>
            <person name="Shi P."/>
            <person name="Liu M."/>
            <person name="Fu X."/>
            <person name="Pan Q."/>
            <person name="Wang Y."/>
            <person name="Lv Z."/>
            <person name="Lu X."/>
            <person name="Zhang F."/>
            <person name="Jiang W."/>
            <person name="Ma Y."/>
            <person name="Chen M."/>
            <person name="Hao X."/>
            <person name="Li L."/>
            <person name="Tang Y."/>
            <person name="Lv G."/>
            <person name="Zhou Y."/>
            <person name="Sun X."/>
            <person name="Brodelius P.E."/>
            <person name="Rose J.K.C."/>
            <person name="Tang K."/>
        </authorList>
    </citation>
    <scope>NUCLEOTIDE SEQUENCE [LARGE SCALE GENOMIC DNA]</scope>
    <source>
        <strain evidence="2">cv. Huhao1</strain>
        <tissue evidence="1">Leaf</tissue>
    </source>
</reference>
<dbReference type="EMBL" id="PKPP01004247">
    <property type="protein sequence ID" value="PWA65338.1"/>
    <property type="molecule type" value="Genomic_DNA"/>
</dbReference>
<comment type="caution">
    <text evidence="1">The sequence shown here is derived from an EMBL/GenBank/DDBJ whole genome shotgun (WGS) entry which is preliminary data.</text>
</comment>